<evidence type="ECO:0000313" key="3">
    <source>
        <dbReference type="EMBL" id="ABG58115.1"/>
    </source>
</evidence>
<sequence length="428" mass="49539">MKRKIILCVHVFIACTTALFAGSLTPADTVELSVTEAENNFIKRNLLLLATNYDIESSKAQIIQAKLWPNPTVELQQGIYDPNTKKVFDASGTGQSSVEVSQLINIAGARNKNVTLQKINSELAEAQLYDLLRTLKFELRSTAYDLYYKQQSLKMYETQITSLKQTVALYEAQYQRGNVPSREVIRLQAFLISLENEKYSIMRSVHEHLQYLYILTADTIRPYYKIVLPEGYAESFANETYAVDSLFETAMENRSDVRIKQLEVNQTRQMHVLEKANAYPGLHVGGIWDRQSNYIRNYTGVVVGFDLPVFNRNQGNIKIAQNNYEKSLVNLQYAEQNVMSEVLTAYRQVSDYNTLYRNKDNNLIEEFDKMIVGFIVNYQKRNITLIEFIDFYETYKNYINSVYELRGNRLQAIEYLNFTTGVDVYEFK</sequence>
<dbReference type="OrthoDB" id="9791261at2"/>
<feature type="signal peptide" evidence="2">
    <location>
        <begin position="1"/>
        <end position="21"/>
    </location>
</feature>
<proteinExistence type="inferred from homology"/>
<feature type="chain" id="PRO_5026824896" evidence="2">
    <location>
        <begin position="22"/>
        <end position="428"/>
    </location>
</feature>
<gene>
    <name evidence="3" type="primary">czcC</name>
    <name evidence="3" type="ordered locus">CHU_0829</name>
</gene>
<dbReference type="RefSeq" id="WP_011584231.1">
    <property type="nucleotide sequence ID" value="NC_008255.1"/>
</dbReference>
<dbReference type="InterPro" id="IPR003423">
    <property type="entry name" value="OMP_efflux"/>
</dbReference>
<organism evidence="3 4">
    <name type="scientific">Cytophaga hutchinsonii (strain ATCC 33406 / DSM 1761 / CIP 103989 / NBRC 15051 / NCIMB 9469 / D465)</name>
    <dbReference type="NCBI Taxonomy" id="269798"/>
    <lineage>
        <taxon>Bacteria</taxon>
        <taxon>Pseudomonadati</taxon>
        <taxon>Bacteroidota</taxon>
        <taxon>Cytophagia</taxon>
        <taxon>Cytophagales</taxon>
        <taxon>Cytophagaceae</taxon>
        <taxon>Cytophaga</taxon>
    </lineage>
</organism>
<evidence type="ECO:0000256" key="2">
    <source>
        <dbReference type="SAM" id="SignalP"/>
    </source>
</evidence>
<dbReference type="SUPFAM" id="SSF56954">
    <property type="entry name" value="Outer membrane efflux proteins (OEP)"/>
    <property type="match status" value="1"/>
</dbReference>
<dbReference type="AlphaFoldDB" id="A0A6N4SPD1"/>
<dbReference type="Proteomes" id="UP000001822">
    <property type="component" value="Chromosome"/>
</dbReference>
<evidence type="ECO:0000313" key="4">
    <source>
        <dbReference type="Proteomes" id="UP000001822"/>
    </source>
</evidence>
<dbReference type="PANTHER" id="PTHR30203:SF23">
    <property type="entry name" value="OUTER MEMBRANE EFFLUX PROTEIN"/>
    <property type="match status" value="1"/>
</dbReference>
<evidence type="ECO:0000256" key="1">
    <source>
        <dbReference type="ARBA" id="ARBA00007613"/>
    </source>
</evidence>
<dbReference type="EMBL" id="CP000383">
    <property type="protein sequence ID" value="ABG58115.1"/>
    <property type="molecule type" value="Genomic_DNA"/>
</dbReference>
<dbReference type="GO" id="GO:0015562">
    <property type="term" value="F:efflux transmembrane transporter activity"/>
    <property type="evidence" value="ECO:0007669"/>
    <property type="project" value="InterPro"/>
</dbReference>
<dbReference type="Gene3D" id="1.20.1600.10">
    <property type="entry name" value="Outer membrane efflux proteins (OEP)"/>
    <property type="match status" value="1"/>
</dbReference>
<name>A0A6N4SPD1_CYTH3</name>
<dbReference type="Pfam" id="PF02321">
    <property type="entry name" value="OEP"/>
    <property type="match status" value="2"/>
</dbReference>
<dbReference type="PANTHER" id="PTHR30203">
    <property type="entry name" value="OUTER MEMBRANE CATION EFFLUX PROTEIN"/>
    <property type="match status" value="1"/>
</dbReference>
<protein>
    <submittedName>
        <fullName evidence="3">Outer membrane protein cation efflux protein</fullName>
    </submittedName>
</protein>
<accession>A0A6N4SPD1</accession>
<dbReference type="InterPro" id="IPR010131">
    <property type="entry name" value="MdtP/NodT-like"/>
</dbReference>
<dbReference type="PROSITE" id="PS51257">
    <property type="entry name" value="PROKAR_LIPOPROTEIN"/>
    <property type="match status" value="1"/>
</dbReference>
<dbReference type="KEGG" id="chu:CHU_0829"/>
<reference evidence="3 4" key="1">
    <citation type="journal article" date="2007" name="Appl. Environ. Microbiol.">
        <title>Genome sequence of the cellulolytic gliding bacterium Cytophaga hutchinsonii.</title>
        <authorList>
            <person name="Xie G."/>
            <person name="Bruce D.C."/>
            <person name="Challacombe J.F."/>
            <person name="Chertkov O."/>
            <person name="Detter J.C."/>
            <person name="Gilna P."/>
            <person name="Han C.S."/>
            <person name="Lucas S."/>
            <person name="Misra M."/>
            <person name="Myers G.L."/>
            <person name="Richardson P."/>
            <person name="Tapia R."/>
            <person name="Thayer N."/>
            <person name="Thompson L.S."/>
            <person name="Brettin T.S."/>
            <person name="Henrissat B."/>
            <person name="Wilson D.B."/>
            <person name="McBride M.J."/>
        </authorList>
    </citation>
    <scope>NUCLEOTIDE SEQUENCE [LARGE SCALE GENOMIC DNA]</scope>
    <source>
        <strain evidence="4">ATCC 33406 / DSM 1761 / CIP 103989 / NBRC 15051 / NCIMB 9469 / D465</strain>
    </source>
</reference>
<comment type="similarity">
    <text evidence="1">Belongs to the outer membrane factor (OMF) (TC 1.B.17) family.</text>
</comment>
<keyword evidence="4" id="KW-1185">Reference proteome</keyword>
<keyword evidence="2" id="KW-0732">Signal</keyword>